<dbReference type="Pfam" id="PF05804">
    <property type="entry name" value="KAP"/>
    <property type="match status" value="1"/>
</dbReference>
<dbReference type="PANTHER" id="PTHR15605:SF2">
    <property type="entry name" value="KINESIN-ASSOCIATED PROTEIN 3"/>
    <property type="match status" value="1"/>
</dbReference>
<evidence type="ECO:0000313" key="2">
    <source>
        <dbReference type="EMBL" id="CAF3671256.1"/>
    </source>
</evidence>
<dbReference type="OrthoDB" id="10265679at2759"/>
<dbReference type="EMBL" id="CAJOBC010001316">
    <property type="protein sequence ID" value="CAF3671256.1"/>
    <property type="molecule type" value="Genomic_DNA"/>
</dbReference>
<dbReference type="PANTHER" id="PTHR15605">
    <property type="entry name" value="KINESIN-ASSOCIATED PROTEINS"/>
    <property type="match status" value="1"/>
</dbReference>
<dbReference type="AlphaFoldDB" id="A0A813YM74"/>
<proteinExistence type="predicted"/>
<dbReference type="GO" id="GO:0007018">
    <property type="term" value="P:microtubule-based movement"/>
    <property type="evidence" value="ECO:0007669"/>
    <property type="project" value="TreeGrafter"/>
</dbReference>
<dbReference type="EMBL" id="CAJNOQ010001316">
    <property type="protein sequence ID" value="CAF0885998.1"/>
    <property type="molecule type" value="Genomic_DNA"/>
</dbReference>
<dbReference type="Proteomes" id="UP000681722">
    <property type="component" value="Unassembled WGS sequence"/>
</dbReference>
<evidence type="ECO:0000313" key="3">
    <source>
        <dbReference type="Proteomes" id="UP000663829"/>
    </source>
</evidence>
<dbReference type="Proteomes" id="UP000663829">
    <property type="component" value="Unassembled WGS sequence"/>
</dbReference>
<protein>
    <submittedName>
        <fullName evidence="1">Uncharacterized protein</fullName>
    </submittedName>
</protein>
<dbReference type="GO" id="GO:0016939">
    <property type="term" value="C:kinesin II complex"/>
    <property type="evidence" value="ECO:0007669"/>
    <property type="project" value="TreeGrafter"/>
</dbReference>
<reference evidence="1" key="1">
    <citation type="submission" date="2021-02" db="EMBL/GenBank/DDBJ databases">
        <authorList>
            <person name="Nowell W R."/>
        </authorList>
    </citation>
    <scope>NUCLEOTIDE SEQUENCE</scope>
</reference>
<sequence length="395" mass="45582">MKKTLTDDDKTSQVKVFSHFSRPEIRLKESERGRSVCLFDLSGIMALYTTEDAKYLKRRIRGGQIDVHPTEKALIVNYSIEATVLDEFQQTMLGDKKDAQKIIRLKSLNPNTDIRALAKEVISQCKLIHPTKRLEVEQLLSYLQNRRDTAPSMTTSGTGTQKPISDELEQPSIDFQLTETANITDIDDYAELLYDNVPDKIKGSALILQLARNPDNLSEIYQKESVLNALARVYKDEWKASIELATNIVYIFFCFSSFTDFHGLVAQYRIGAQTMTIIDAEMKKYDQWMDEIAEERKKKSQTNNILFWISSRTTIPSIPDKYKTLIRKQEQFLRVAFYLLLNLAEDLKVELKMRNKIICSQLIHALDRDNNDLLILVVSFLKKLSVFVENKNDMK</sequence>
<keyword evidence="3" id="KW-1185">Reference proteome</keyword>
<dbReference type="GO" id="GO:0044782">
    <property type="term" value="P:cilium organization"/>
    <property type="evidence" value="ECO:0007669"/>
    <property type="project" value="TreeGrafter"/>
</dbReference>
<dbReference type="InterPro" id="IPR008658">
    <property type="entry name" value="KAP3"/>
</dbReference>
<dbReference type="GO" id="GO:0019894">
    <property type="term" value="F:kinesin binding"/>
    <property type="evidence" value="ECO:0007669"/>
    <property type="project" value="InterPro"/>
</dbReference>
<dbReference type="SMART" id="SM01297">
    <property type="entry name" value="KAP"/>
    <property type="match status" value="1"/>
</dbReference>
<dbReference type="GO" id="GO:0005930">
    <property type="term" value="C:axoneme"/>
    <property type="evidence" value="ECO:0007669"/>
    <property type="project" value="TreeGrafter"/>
</dbReference>
<accession>A0A813YM74</accession>
<evidence type="ECO:0000313" key="1">
    <source>
        <dbReference type="EMBL" id="CAF0885998.1"/>
    </source>
</evidence>
<organism evidence="1 3">
    <name type="scientific">Didymodactylos carnosus</name>
    <dbReference type="NCBI Taxonomy" id="1234261"/>
    <lineage>
        <taxon>Eukaryota</taxon>
        <taxon>Metazoa</taxon>
        <taxon>Spiralia</taxon>
        <taxon>Gnathifera</taxon>
        <taxon>Rotifera</taxon>
        <taxon>Eurotatoria</taxon>
        <taxon>Bdelloidea</taxon>
        <taxon>Philodinida</taxon>
        <taxon>Philodinidae</taxon>
        <taxon>Didymodactylos</taxon>
    </lineage>
</organism>
<gene>
    <name evidence="1" type="ORF">GPM918_LOCUS7865</name>
    <name evidence="2" type="ORF">SRO942_LOCUS7865</name>
</gene>
<comment type="caution">
    <text evidence="1">The sequence shown here is derived from an EMBL/GenBank/DDBJ whole genome shotgun (WGS) entry which is preliminary data.</text>
</comment>
<name>A0A813YM74_9BILA</name>
<dbReference type="GO" id="GO:0035869">
    <property type="term" value="C:ciliary transition zone"/>
    <property type="evidence" value="ECO:0007669"/>
    <property type="project" value="TreeGrafter"/>
</dbReference>